<organism evidence="2 3">
    <name type="scientific">Alicyclobacillus dauci</name>
    <dbReference type="NCBI Taxonomy" id="1475485"/>
    <lineage>
        <taxon>Bacteria</taxon>
        <taxon>Bacillati</taxon>
        <taxon>Bacillota</taxon>
        <taxon>Bacilli</taxon>
        <taxon>Bacillales</taxon>
        <taxon>Alicyclobacillaceae</taxon>
        <taxon>Alicyclobacillus</taxon>
    </lineage>
</organism>
<feature type="transmembrane region" description="Helical" evidence="1">
    <location>
        <begin position="215"/>
        <end position="237"/>
    </location>
</feature>
<feature type="transmembrane region" description="Helical" evidence="1">
    <location>
        <begin position="36"/>
        <end position="58"/>
    </location>
</feature>
<evidence type="ECO:0000313" key="3">
    <source>
        <dbReference type="Proteomes" id="UP001164803"/>
    </source>
</evidence>
<keyword evidence="1" id="KW-0472">Membrane</keyword>
<feature type="transmembrane region" description="Helical" evidence="1">
    <location>
        <begin position="78"/>
        <end position="99"/>
    </location>
</feature>
<feature type="transmembrane region" description="Helical" evidence="1">
    <location>
        <begin position="166"/>
        <end position="187"/>
    </location>
</feature>
<keyword evidence="3" id="KW-1185">Reference proteome</keyword>
<evidence type="ECO:0000256" key="1">
    <source>
        <dbReference type="SAM" id="Phobius"/>
    </source>
</evidence>
<keyword evidence="1" id="KW-1133">Transmembrane helix</keyword>
<sequence length="305" mass="33563">MATWIWLTSLLSLANCVFLVISGRNTPSKWSYGLSMGVHAAGALVSLLGLLSVIQIHGDEEIYLFSLFGLPIHEGFEINYGTTIALLVLYLCAFEYALIGWRRAEAIHPDVAFRSTFQLSWWTFGFSFLVMSPTLLQAFIGSAICFVGAIWLVLRTTDVAALGRRGALAGMAVIGFLLQTLPTWIAWHALHTVQLTQLSQLGPGQGPWHGPAWTVWLWFVGVLLEVAAAEMFCIWHAHREQARGVQRRLTIGLGLVSGIYIWRSWSVVVASPWMVIIIALAGVIVLASVGLTVMTVRSKQLNSAQ</sequence>
<protein>
    <submittedName>
        <fullName evidence="2">Uncharacterized protein</fullName>
    </submittedName>
</protein>
<feature type="transmembrane region" description="Helical" evidence="1">
    <location>
        <begin position="111"/>
        <end position="129"/>
    </location>
</feature>
<dbReference type="EMBL" id="CP104064">
    <property type="protein sequence ID" value="WAH36860.1"/>
    <property type="molecule type" value="Genomic_DNA"/>
</dbReference>
<dbReference type="Proteomes" id="UP001164803">
    <property type="component" value="Chromosome"/>
</dbReference>
<keyword evidence="1" id="KW-0812">Transmembrane</keyword>
<feature type="transmembrane region" description="Helical" evidence="1">
    <location>
        <begin position="249"/>
        <end position="267"/>
    </location>
</feature>
<gene>
    <name evidence="2" type="ORF">NZD86_22270</name>
</gene>
<evidence type="ECO:0000313" key="2">
    <source>
        <dbReference type="EMBL" id="WAH36860.1"/>
    </source>
</evidence>
<feature type="transmembrane region" description="Helical" evidence="1">
    <location>
        <begin position="135"/>
        <end position="154"/>
    </location>
</feature>
<reference evidence="2" key="1">
    <citation type="submission" date="2022-08" db="EMBL/GenBank/DDBJ databases">
        <title>Alicyclobacillus dauci DSM2870, complete genome.</title>
        <authorList>
            <person name="Wang Q."/>
            <person name="Cai R."/>
            <person name="Wang Z."/>
        </authorList>
    </citation>
    <scope>NUCLEOTIDE SEQUENCE</scope>
    <source>
        <strain evidence="2">DSM 28700</strain>
    </source>
</reference>
<feature type="transmembrane region" description="Helical" evidence="1">
    <location>
        <begin position="6"/>
        <end position="24"/>
    </location>
</feature>
<feature type="transmembrane region" description="Helical" evidence="1">
    <location>
        <begin position="273"/>
        <end position="296"/>
    </location>
</feature>
<name>A0ABY6Z4D3_9BACL</name>
<dbReference type="RefSeq" id="WP_268044254.1">
    <property type="nucleotide sequence ID" value="NZ_CP104064.1"/>
</dbReference>
<proteinExistence type="predicted"/>
<accession>A0ABY6Z4D3</accession>